<dbReference type="Gene3D" id="3.20.20.70">
    <property type="entry name" value="Aldolase class I"/>
    <property type="match status" value="1"/>
</dbReference>
<accession>M2N1J7</accession>
<dbReference type="OrthoDB" id="276546at2759"/>
<dbReference type="GeneID" id="19113326"/>
<evidence type="ECO:0000313" key="3">
    <source>
        <dbReference type="Proteomes" id="UP000011761"/>
    </source>
</evidence>
<dbReference type="KEGG" id="bcom:BAUCODRAFT_37740"/>
<name>M2N1J7_BAUPA</name>
<dbReference type="SUPFAM" id="SSF51395">
    <property type="entry name" value="FMN-linked oxidoreductases"/>
    <property type="match status" value="1"/>
</dbReference>
<dbReference type="OMA" id="DQFWQDV"/>
<dbReference type="CDD" id="cd02933">
    <property type="entry name" value="OYE_like_FMN"/>
    <property type="match status" value="1"/>
</dbReference>
<feature type="domain" description="NADH:flavin oxidoreductase/NADH oxidase N-terminal" evidence="1">
    <location>
        <begin position="1"/>
        <end position="326"/>
    </location>
</feature>
<protein>
    <recommendedName>
        <fullName evidence="1">NADH:flavin oxidoreductase/NADH oxidase N-terminal domain-containing protein</fullName>
    </recommendedName>
</protein>
<evidence type="ECO:0000259" key="1">
    <source>
        <dbReference type="Pfam" id="PF00724"/>
    </source>
</evidence>
<dbReference type="FunFam" id="3.20.20.70:FF:000138">
    <property type="entry name" value="NADPH dehydrogenase 1"/>
    <property type="match status" value="1"/>
</dbReference>
<dbReference type="InterPro" id="IPR045247">
    <property type="entry name" value="Oye-like"/>
</dbReference>
<reference evidence="2 3" key="1">
    <citation type="journal article" date="2012" name="PLoS Pathog.">
        <title>Diverse lifestyles and strategies of plant pathogenesis encoded in the genomes of eighteen Dothideomycetes fungi.</title>
        <authorList>
            <person name="Ohm R.A."/>
            <person name="Feau N."/>
            <person name="Henrissat B."/>
            <person name="Schoch C.L."/>
            <person name="Horwitz B.A."/>
            <person name="Barry K.W."/>
            <person name="Condon B.J."/>
            <person name="Copeland A.C."/>
            <person name="Dhillon B."/>
            <person name="Glaser F."/>
            <person name="Hesse C.N."/>
            <person name="Kosti I."/>
            <person name="LaButti K."/>
            <person name="Lindquist E.A."/>
            <person name="Lucas S."/>
            <person name="Salamov A.A."/>
            <person name="Bradshaw R.E."/>
            <person name="Ciuffetti L."/>
            <person name="Hamelin R.C."/>
            <person name="Kema G.H.J."/>
            <person name="Lawrence C."/>
            <person name="Scott J.A."/>
            <person name="Spatafora J.W."/>
            <person name="Turgeon B.G."/>
            <person name="de Wit P.J.G.M."/>
            <person name="Zhong S."/>
            <person name="Goodwin S.B."/>
            <person name="Grigoriev I.V."/>
        </authorList>
    </citation>
    <scope>NUCLEOTIDE SEQUENCE [LARGE SCALE GENOMIC DNA]</scope>
    <source>
        <strain evidence="2 3">UAMH 10762</strain>
    </source>
</reference>
<dbReference type="EMBL" id="KB445561">
    <property type="protein sequence ID" value="EMC92829.1"/>
    <property type="molecule type" value="Genomic_DNA"/>
</dbReference>
<dbReference type="PANTHER" id="PTHR22893:SF91">
    <property type="entry name" value="NADPH DEHYDROGENASE 2-RELATED"/>
    <property type="match status" value="1"/>
</dbReference>
<dbReference type="InterPro" id="IPR001155">
    <property type="entry name" value="OxRdtase_FMN_N"/>
</dbReference>
<dbReference type="GO" id="GO:0003959">
    <property type="term" value="F:NADPH dehydrogenase activity"/>
    <property type="evidence" value="ECO:0007669"/>
    <property type="project" value="TreeGrafter"/>
</dbReference>
<dbReference type="PANTHER" id="PTHR22893">
    <property type="entry name" value="NADH OXIDOREDUCTASE-RELATED"/>
    <property type="match status" value="1"/>
</dbReference>
<evidence type="ECO:0000313" key="2">
    <source>
        <dbReference type="EMBL" id="EMC92829.1"/>
    </source>
</evidence>
<dbReference type="GO" id="GO:0010181">
    <property type="term" value="F:FMN binding"/>
    <property type="evidence" value="ECO:0007669"/>
    <property type="project" value="InterPro"/>
</dbReference>
<dbReference type="HOGENOM" id="CLU_012153_0_0_1"/>
<proteinExistence type="predicted"/>
<dbReference type="Proteomes" id="UP000011761">
    <property type="component" value="Unassembled WGS sequence"/>
</dbReference>
<dbReference type="eggNOG" id="KOG0134">
    <property type="taxonomic scope" value="Eukaryota"/>
</dbReference>
<dbReference type="Pfam" id="PF00724">
    <property type="entry name" value="Oxidored_FMN"/>
    <property type="match status" value="1"/>
</dbReference>
<dbReference type="RefSeq" id="XP_007679818.1">
    <property type="nucleotide sequence ID" value="XM_007681628.1"/>
</dbReference>
<dbReference type="InterPro" id="IPR013785">
    <property type="entry name" value="Aldolase_TIM"/>
</dbReference>
<organism evidence="2 3">
    <name type="scientific">Baudoinia panamericana (strain UAMH 10762)</name>
    <name type="common">Angels' share fungus</name>
    <name type="synonym">Baudoinia compniacensis (strain UAMH 10762)</name>
    <dbReference type="NCBI Taxonomy" id="717646"/>
    <lineage>
        <taxon>Eukaryota</taxon>
        <taxon>Fungi</taxon>
        <taxon>Dikarya</taxon>
        <taxon>Ascomycota</taxon>
        <taxon>Pezizomycotina</taxon>
        <taxon>Dothideomycetes</taxon>
        <taxon>Dothideomycetidae</taxon>
        <taxon>Mycosphaerellales</taxon>
        <taxon>Teratosphaeriaceae</taxon>
        <taxon>Baudoinia</taxon>
    </lineage>
</organism>
<keyword evidence="3" id="KW-1185">Reference proteome</keyword>
<gene>
    <name evidence="2" type="ORF">BAUCODRAFT_37740</name>
</gene>
<sequence>MAPLTRFRATMDHIPSQYAREYYEQRASVPGTLIITEATFISPRAGGYNNVPGIWNDEQVQAWKEIVDAVHAKGSFIYLQLWALGRAAGAEQAAKNLQREGPFPVVSSSGIPISSEYEEPVPIAEEEVPGWVEEYARATRNAMKAGFDGVEIHGANGYLVDQFWQDVCNIRTDKYGGSIENRARFGLEVTRAVIGACGGDAKKVGMRLSPWSTFQSMHMKDPIPQFTHIIRELKALGLAYLHLVESRTGGGSAPTAIFESVTGTNDKLIEVWGSELPIILAGGFDAEKGLKAVGEVYTGENICIAYGRFFISNPDLPFRIREGIALQKYDRKTFYTPEAPEGFIDYPFCEQFVGQGSKL</sequence>
<dbReference type="AlphaFoldDB" id="M2N1J7"/>